<dbReference type="RefSeq" id="WP_102965830.1">
    <property type="nucleotide sequence ID" value="NZ_POSK01000003.1"/>
</dbReference>
<proteinExistence type="predicted"/>
<dbReference type="InterPro" id="IPR012349">
    <property type="entry name" value="Split_barrel_FMN-bd"/>
</dbReference>
<dbReference type="SMART" id="SM00903">
    <property type="entry name" value="Flavin_Reduct"/>
    <property type="match status" value="1"/>
</dbReference>
<evidence type="ECO:0000259" key="2">
    <source>
        <dbReference type="SMART" id="SM00903"/>
    </source>
</evidence>
<protein>
    <submittedName>
        <fullName evidence="3">FMN reductase</fullName>
    </submittedName>
</protein>
<keyword evidence="1" id="KW-0560">Oxidoreductase</keyword>
<dbReference type="PANTHER" id="PTHR30466:SF1">
    <property type="entry name" value="FMN REDUCTASE (NADH) RUTF"/>
    <property type="match status" value="1"/>
</dbReference>
<dbReference type="Pfam" id="PF01613">
    <property type="entry name" value="Flavin_Reduct"/>
    <property type="match status" value="1"/>
</dbReference>
<feature type="domain" description="Flavin reductase like" evidence="2">
    <location>
        <begin position="38"/>
        <end position="183"/>
    </location>
</feature>
<dbReference type="GO" id="GO:0042602">
    <property type="term" value="F:riboflavin reductase (NADPH) activity"/>
    <property type="evidence" value="ECO:0007669"/>
    <property type="project" value="TreeGrafter"/>
</dbReference>
<accession>A0A2J8I5M5</accession>
<gene>
    <name evidence="3" type="ORF">C1N32_06925</name>
</gene>
<dbReference type="InterPro" id="IPR002563">
    <property type="entry name" value="Flavin_Rdtase-like_dom"/>
</dbReference>
<evidence type="ECO:0000313" key="3">
    <source>
        <dbReference type="EMBL" id="PNI05818.1"/>
    </source>
</evidence>
<dbReference type="Proteomes" id="UP000236449">
    <property type="component" value="Unassembled WGS sequence"/>
</dbReference>
<name>A0A2J8I5M5_VIBDI</name>
<organism evidence="3 4">
    <name type="scientific">Vibrio diazotrophicus</name>
    <dbReference type="NCBI Taxonomy" id="685"/>
    <lineage>
        <taxon>Bacteria</taxon>
        <taxon>Pseudomonadati</taxon>
        <taxon>Pseudomonadota</taxon>
        <taxon>Gammaproteobacteria</taxon>
        <taxon>Vibrionales</taxon>
        <taxon>Vibrionaceae</taxon>
        <taxon>Vibrio</taxon>
    </lineage>
</organism>
<dbReference type="InterPro" id="IPR050268">
    <property type="entry name" value="NADH-dep_flavin_reductase"/>
</dbReference>
<sequence>MSNLAINIPFALANENELSFTPFADTDDKGVKLYRDGMSGLGASVNVITTMVDGKPAGFTATAVTSVTDAPPTLLVCLNRSSSVFSVFDKAEYLCVNTLAAGQETVSGVFASKLNQAERFDSVEWQQFVTGSPALNAASTVFDCRIASRTSVGTHDVFFCEVLGVGQTEQASNLVYFNRKYHSLV</sequence>
<dbReference type="Gene3D" id="2.30.110.10">
    <property type="entry name" value="Electron Transport, Fmn-binding Protein, Chain A"/>
    <property type="match status" value="1"/>
</dbReference>
<comment type="caution">
    <text evidence="3">The sequence shown here is derived from an EMBL/GenBank/DDBJ whole genome shotgun (WGS) entry which is preliminary data.</text>
</comment>
<evidence type="ECO:0000313" key="4">
    <source>
        <dbReference type="Proteomes" id="UP000236449"/>
    </source>
</evidence>
<dbReference type="OrthoDB" id="6401628at2"/>
<dbReference type="AlphaFoldDB" id="A0A2J8I5M5"/>
<reference evidence="3 4" key="1">
    <citation type="submission" date="2018-01" db="EMBL/GenBank/DDBJ databases">
        <title>Draft genome sequences of six Vibrio diazotrophicus strains isolated from deep-sea sediments of the Baltic Sea.</title>
        <authorList>
            <person name="Castillo D."/>
            <person name="Vandieken V."/>
            <person name="Chiang O."/>
            <person name="Middelboe M."/>
        </authorList>
    </citation>
    <scope>NUCLEOTIDE SEQUENCE [LARGE SCALE GENOMIC DNA]</scope>
    <source>
        <strain evidence="3 4">60.27F</strain>
    </source>
</reference>
<dbReference type="EMBL" id="POSK01000003">
    <property type="protein sequence ID" value="PNI05818.1"/>
    <property type="molecule type" value="Genomic_DNA"/>
</dbReference>
<dbReference type="GO" id="GO:0006208">
    <property type="term" value="P:pyrimidine nucleobase catabolic process"/>
    <property type="evidence" value="ECO:0007669"/>
    <property type="project" value="TreeGrafter"/>
</dbReference>
<dbReference type="SUPFAM" id="SSF50475">
    <property type="entry name" value="FMN-binding split barrel"/>
    <property type="match status" value="1"/>
</dbReference>
<dbReference type="PANTHER" id="PTHR30466">
    <property type="entry name" value="FLAVIN REDUCTASE"/>
    <property type="match status" value="1"/>
</dbReference>
<dbReference type="GO" id="GO:0010181">
    <property type="term" value="F:FMN binding"/>
    <property type="evidence" value="ECO:0007669"/>
    <property type="project" value="InterPro"/>
</dbReference>
<evidence type="ECO:0000256" key="1">
    <source>
        <dbReference type="ARBA" id="ARBA00023002"/>
    </source>
</evidence>